<dbReference type="InterPro" id="IPR028081">
    <property type="entry name" value="Leu-bd"/>
</dbReference>
<evidence type="ECO:0000256" key="2">
    <source>
        <dbReference type="ARBA" id="ARBA00022729"/>
    </source>
</evidence>
<accession>A0A837DEJ3</accession>
<dbReference type="PANTHER" id="PTHR30483">
    <property type="entry name" value="LEUCINE-SPECIFIC-BINDING PROTEIN"/>
    <property type="match status" value="1"/>
</dbReference>
<dbReference type="EMBL" id="JRZE01000001">
    <property type="protein sequence ID" value="KHF45850.1"/>
    <property type="molecule type" value="Genomic_DNA"/>
</dbReference>
<dbReference type="InterPro" id="IPR051010">
    <property type="entry name" value="BCAA_transport"/>
</dbReference>
<dbReference type="OrthoDB" id="7337537at2"/>
<gene>
    <name evidence="5" type="ORF">MINT15_01510</name>
</gene>
<sequence length="419" mass="43465">MRAPAMRRSAVLLSAIALVLTACGGGGAGRGGGGIGDGGDGVLNLGYVLPETGQLASLGAPQIESVKLAIEEINDAGGVLGQPIPEAVSTDEGGQPEVAVRSAGEVLSRGVDAVIGAAASSMSLAIIDNVTGSGVVQCSASNTAATFTDYPDSGLYFRTAPSDNLQAAALSKVITGDGHERVAVVARDDDYGRGLLESTTKALESSGATVVLGETYAPESESFDQLTRKLRDADPDAVVVVAFEEGAKVLQAMIEAGVGPRDLGVYGADGLRNTELPEMVSADDRGALAGMKGTAPTADNDEYRERLRKFAPDLREIQFAPQAYDCVTIIALAVEAAQSDDPTVFAAEINRVTRDGEKCTSFAECKKLLDRGEDIDYDGVSGPLEFTEQGEPDKGVFDVYAYDESGELQVVGTREESSN</sequence>
<dbReference type="Pfam" id="PF13458">
    <property type="entry name" value="Peripla_BP_6"/>
    <property type="match status" value="1"/>
</dbReference>
<dbReference type="RefSeq" id="WP_037307534.1">
    <property type="nucleotide sequence ID" value="NZ_DAHVQW010000014.1"/>
</dbReference>
<feature type="chain" id="PRO_5038909008" evidence="3">
    <location>
        <begin position="25"/>
        <end position="419"/>
    </location>
</feature>
<dbReference type="Gene3D" id="3.40.50.2300">
    <property type="match status" value="2"/>
</dbReference>
<evidence type="ECO:0000256" key="1">
    <source>
        <dbReference type="ARBA" id="ARBA00010062"/>
    </source>
</evidence>
<comment type="caution">
    <text evidence="5">The sequence shown here is derived from an EMBL/GenBank/DDBJ whole genome shotgun (WGS) entry which is preliminary data.</text>
</comment>
<organism evidence="5 6">
    <name type="scientific">Saccharomonospora viridis</name>
    <dbReference type="NCBI Taxonomy" id="1852"/>
    <lineage>
        <taxon>Bacteria</taxon>
        <taxon>Bacillati</taxon>
        <taxon>Actinomycetota</taxon>
        <taxon>Actinomycetes</taxon>
        <taxon>Pseudonocardiales</taxon>
        <taxon>Pseudonocardiaceae</taxon>
        <taxon>Saccharomonospora</taxon>
    </lineage>
</organism>
<comment type="similarity">
    <text evidence="1">Belongs to the leucine-binding protein family.</text>
</comment>
<dbReference type="InterPro" id="IPR028082">
    <property type="entry name" value="Peripla_BP_I"/>
</dbReference>
<dbReference type="PANTHER" id="PTHR30483:SF6">
    <property type="entry name" value="PERIPLASMIC BINDING PROTEIN OF ABC TRANSPORTER FOR NATURAL AMINO ACIDS"/>
    <property type="match status" value="1"/>
</dbReference>
<dbReference type="CDD" id="cd06346">
    <property type="entry name" value="PBP1_ABC_ligand_binding-like"/>
    <property type="match status" value="1"/>
</dbReference>
<feature type="domain" description="Leucine-binding protein" evidence="4">
    <location>
        <begin position="44"/>
        <end position="353"/>
    </location>
</feature>
<dbReference type="AlphaFoldDB" id="A0A837DEJ3"/>
<proteinExistence type="inferred from homology"/>
<keyword evidence="2 3" id="KW-0732">Signal</keyword>
<evidence type="ECO:0000313" key="6">
    <source>
        <dbReference type="Proteomes" id="UP000030848"/>
    </source>
</evidence>
<name>A0A837DEJ3_9PSEU</name>
<evidence type="ECO:0000313" key="5">
    <source>
        <dbReference type="EMBL" id="KHF45850.1"/>
    </source>
</evidence>
<dbReference type="SUPFAM" id="SSF53822">
    <property type="entry name" value="Periplasmic binding protein-like I"/>
    <property type="match status" value="1"/>
</dbReference>
<reference evidence="5 6" key="1">
    <citation type="submission" date="2014-10" db="EMBL/GenBank/DDBJ databases">
        <title>Genome sequence of Micropolyspora internatus JCM3315.</title>
        <authorList>
            <person name="Shin S.-K."/>
            <person name="Yi H."/>
        </authorList>
    </citation>
    <scope>NUCLEOTIDE SEQUENCE [LARGE SCALE GENOMIC DNA]</scope>
    <source>
        <strain evidence="5 6">JCM 3315</strain>
    </source>
</reference>
<dbReference type="PROSITE" id="PS51257">
    <property type="entry name" value="PROKAR_LIPOPROTEIN"/>
    <property type="match status" value="1"/>
</dbReference>
<feature type="signal peptide" evidence="3">
    <location>
        <begin position="1"/>
        <end position="24"/>
    </location>
</feature>
<evidence type="ECO:0000256" key="3">
    <source>
        <dbReference type="SAM" id="SignalP"/>
    </source>
</evidence>
<protein>
    <submittedName>
        <fullName evidence="5">Branched-chain amino acid ABC transporter substrate-binding protein</fullName>
    </submittedName>
</protein>
<dbReference type="Proteomes" id="UP000030848">
    <property type="component" value="Unassembled WGS sequence"/>
</dbReference>
<evidence type="ECO:0000259" key="4">
    <source>
        <dbReference type="Pfam" id="PF13458"/>
    </source>
</evidence>